<dbReference type="PRINTS" id="PR00778">
    <property type="entry name" value="HTHARSR"/>
</dbReference>
<dbReference type="SMART" id="SM00418">
    <property type="entry name" value="HTH_ARSR"/>
    <property type="match status" value="1"/>
</dbReference>
<dbReference type="SUPFAM" id="SSF46785">
    <property type="entry name" value="Winged helix' DNA-binding domain"/>
    <property type="match status" value="1"/>
</dbReference>
<reference evidence="2 3" key="1">
    <citation type="submission" date="2021-02" db="EMBL/GenBank/DDBJ databases">
        <title>De Novo genome assembly of isolated myxobacteria.</title>
        <authorList>
            <person name="Stevens D.C."/>
        </authorList>
    </citation>
    <scope>NUCLEOTIDE SEQUENCE [LARGE SCALE GENOMIC DNA]</scope>
    <source>
        <strain evidence="2 3">SCHIC003</strain>
    </source>
</reference>
<dbReference type="PANTHER" id="PTHR38600:SF1">
    <property type="entry name" value="TRANSCRIPTIONAL REGULATORY PROTEIN"/>
    <property type="match status" value="1"/>
</dbReference>
<dbReference type="InterPro" id="IPR011991">
    <property type="entry name" value="ArsR-like_HTH"/>
</dbReference>
<proteinExistence type="predicted"/>
<dbReference type="PANTHER" id="PTHR38600">
    <property type="entry name" value="TRANSCRIPTIONAL REGULATORY PROTEIN"/>
    <property type="match status" value="1"/>
</dbReference>
<dbReference type="RefSeq" id="WP_206714424.1">
    <property type="nucleotide sequence ID" value="NZ_CP071091.1"/>
</dbReference>
<evidence type="ECO:0000313" key="3">
    <source>
        <dbReference type="Proteomes" id="UP000663090"/>
    </source>
</evidence>
<gene>
    <name evidence="2" type="ORF">JY572_30795</name>
</gene>
<feature type="domain" description="HTH arsR-type" evidence="1">
    <location>
        <begin position="1"/>
        <end position="99"/>
    </location>
</feature>
<dbReference type="PROSITE" id="PS50987">
    <property type="entry name" value="HTH_ARSR_2"/>
    <property type="match status" value="1"/>
</dbReference>
<protein>
    <submittedName>
        <fullName evidence="2">Winged helix-turn-helix transcriptional regulator</fullName>
    </submittedName>
</protein>
<evidence type="ECO:0000313" key="2">
    <source>
        <dbReference type="EMBL" id="QSQ12706.1"/>
    </source>
</evidence>
<dbReference type="InterPro" id="IPR001845">
    <property type="entry name" value="HTH_ArsR_DNA-bd_dom"/>
</dbReference>
<dbReference type="Proteomes" id="UP000663090">
    <property type="component" value="Chromosome"/>
</dbReference>
<sequence length="115" mass="13305">MGAARRLDDTFAALADPTRRGVIDLLRDKPRRAGDLAAAFDMSPPAMSRHLRVLRKTGLVEEEAVEDDARVKVYRLRPERFSELRAWLDEVESYWSEQLLAFKEHAERTRGKKRP</sequence>
<dbReference type="NCBIfam" id="NF033788">
    <property type="entry name" value="HTH_metalloreg"/>
    <property type="match status" value="1"/>
</dbReference>
<dbReference type="EMBL" id="CP071091">
    <property type="protein sequence ID" value="QSQ12706.1"/>
    <property type="molecule type" value="Genomic_DNA"/>
</dbReference>
<dbReference type="InterPro" id="IPR036390">
    <property type="entry name" value="WH_DNA-bd_sf"/>
</dbReference>
<dbReference type="Pfam" id="PF01022">
    <property type="entry name" value="HTH_5"/>
    <property type="match status" value="1"/>
</dbReference>
<evidence type="ECO:0000259" key="1">
    <source>
        <dbReference type="PROSITE" id="PS50987"/>
    </source>
</evidence>
<dbReference type="CDD" id="cd00090">
    <property type="entry name" value="HTH_ARSR"/>
    <property type="match status" value="1"/>
</dbReference>
<organism evidence="2 3">
    <name type="scientific">Myxococcus landrumensis</name>
    <dbReference type="NCBI Taxonomy" id="2813577"/>
    <lineage>
        <taxon>Bacteria</taxon>
        <taxon>Pseudomonadati</taxon>
        <taxon>Myxococcota</taxon>
        <taxon>Myxococcia</taxon>
        <taxon>Myxococcales</taxon>
        <taxon>Cystobacterineae</taxon>
        <taxon>Myxococcaceae</taxon>
        <taxon>Myxococcus</taxon>
    </lineage>
</organism>
<accession>A0ABX7N5K2</accession>
<dbReference type="InterPro" id="IPR036388">
    <property type="entry name" value="WH-like_DNA-bd_sf"/>
</dbReference>
<keyword evidence="3" id="KW-1185">Reference proteome</keyword>
<name>A0ABX7N5K2_9BACT</name>
<dbReference type="Gene3D" id="1.10.10.10">
    <property type="entry name" value="Winged helix-like DNA-binding domain superfamily/Winged helix DNA-binding domain"/>
    <property type="match status" value="1"/>
</dbReference>